<evidence type="ECO:0000313" key="2">
    <source>
        <dbReference type="EMBL" id="CAE7109058.1"/>
    </source>
</evidence>
<organism evidence="2 3">
    <name type="scientific">Rhizoctonia solani</name>
    <dbReference type="NCBI Taxonomy" id="456999"/>
    <lineage>
        <taxon>Eukaryota</taxon>
        <taxon>Fungi</taxon>
        <taxon>Dikarya</taxon>
        <taxon>Basidiomycota</taxon>
        <taxon>Agaricomycotina</taxon>
        <taxon>Agaricomycetes</taxon>
        <taxon>Cantharellales</taxon>
        <taxon>Ceratobasidiaceae</taxon>
        <taxon>Rhizoctonia</taxon>
    </lineage>
</organism>
<name>A0A8H3E1J6_9AGAM</name>
<protein>
    <submittedName>
        <fullName evidence="2">Uncharacterized protein</fullName>
    </submittedName>
</protein>
<evidence type="ECO:0000256" key="1">
    <source>
        <dbReference type="SAM" id="MobiDB-lite"/>
    </source>
</evidence>
<dbReference type="Proteomes" id="UP000663827">
    <property type="component" value="Unassembled WGS sequence"/>
</dbReference>
<sequence length="306" mass="34407">MQLSQHLFDAQMAVYRANHSFEPPSGAPRRETNVYTPPTLPPDIPGTLKRVVGTPSDEDFLSIQSVVRYVENLSYNPQRFDADLNMQLSQHLFDLQLDAPEPGLSSGVLSGLTRLENVLQNINETTKGSKQALEEMNQTLQTHSPKQGMPSPEEVHSDLTRMEQIMKQMQETMSGSKDILENVNRVLISNQRVQSTVGSFDQNIKSTVHMNPVNQRGILASECGLPMLRYWLRGMDYVLWMEPSAVAKYLKFFNIGGHLIRGGDEPTLIDDQQNEAAKLLFKHIGIHYASAQYYSAETTWKLGKGS</sequence>
<dbReference type="AlphaFoldDB" id="A0A8H3E1J6"/>
<accession>A0A8H3E1J6</accession>
<comment type="caution">
    <text evidence="2">The sequence shown here is derived from an EMBL/GenBank/DDBJ whole genome shotgun (WGS) entry which is preliminary data.</text>
</comment>
<reference evidence="2" key="1">
    <citation type="submission" date="2021-01" db="EMBL/GenBank/DDBJ databases">
        <authorList>
            <person name="Kaushik A."/>
        </authorList>
    </citation>
    <scope>NUCLEOTIDE SEQUENCE</scope>
    <source>
        <strain evidence="2">AG5</strain>
    </source>
</reference>
<dbReference type="EMBL" id="CAJNJQ010000922">
    <property type="protein sequence ID" value="CAE7109058.1"/>
    <property type="molecule type" value="Genomic_DNA"/>
</dbReference>
<feature type="region of interest" description="Disordered" evidence="1">
    <location>
        <begin position="19"/>
        <end position="41"/>
    </location>
</feature>
<evidence type="ECO:0000313" key="3">
    <source>
        <dbReference type="Proteomes" id="UP000663827"/>
    </source>
</evidence>
<gene>
    <name evidence="2" type="ORF">RDB_LOCUS46767</name>
</gene>
<proteinExistence type="predicted"/>